<feature type="binding site" evidence="8">
    <location>
        <position position="312"/>
    </location>
    <ligand>
        <name>Zn(2+)</name>
        <dbReference type="ChEBI" id="CHEBI:29105"/>
        <label>2</label>
    </ligand>
</feature>
<evidence type="ECO:0000256" key="7">
    <source>
        <dbReference type="PIRSR" id="PIRSR001123-1"/>
    </source>
</evidence>
<keyword evidence="3" id="KW-0645">Protease</keyword>
<comment type="caution">
    <text evidence="9">The sequence shown here is derived from an EMBL/GenBank/DDBJ whole genome shotgun (WGS) entry which is preliminary data.</text>
</comment>
<feature type="binding site" evidence="8">
    <location>
        <position position="175"/>
    </location>
    <ligand>
        <name>Zn(2+)</name>
        <dbReference type="ChEBI" id="CHEBI:29105"/>
        <label>2</label>
    </ligand>
</feature>
<dbReference type="PANTHER" id="PTHR32481:SF7">
    <property type="entry name" value="AMINOPEPTIDASE YHFE-RELATED"/>
    <property type="match status" value="1"/>
</dbReference>
<evidence type="ECO:0000256" key="1">
    <source>
        <dbReference type="ARBA" id="ARBA00006272"/>
    </source>
</evidence>
<proteinExistence type="inferred from homology"/>
<evidence type="ECO:0000256" key="5">
    <source>
        <dbReference type="ARBA" id="ARBA00022801"/>
    </source>
</evidence>
<feature type="binding site" evidence="8">
    <location>
        <position position="175"/>
    </location>
    <ligand>
        <name>Zn(2+)</name>
        <dbReference type="ChEBI" id="CHEBI:29105"/>
        <label>1</label>
    </ligand>
</feature>
<dbReference type="SUPFAM" id="SSF101821">
    <property type="entry name" value="Aminopeptidase/glucanase lid domain"/>
    <property type="match status" value="1"/>
</dbReference>
<organism evidence="9 11">
    <name type="scientific">Candidatus Iainarchaeum sp</name>
    <dbReference type="NCBI Taxonomy" id="3101447"/>
    <lineage>
        <taxon>Archaea</taxon>
        <taxon>Candidatus Iainarchaeota</taxon>
        <taxon>Candidatus Iainarchaeia</taxon>
        <taxon>Candidatus Iainarchaeales</taxon>
        <taxon>Candidatus Iainarchaeaceae</taxon>
        <taxon>Candidatus Iainarchaeum</taxon>
    </lineage>
</organism>
<feature type="active site" description="Proton acceptor" evidence="7">
    <location>
        <position position="205"/>
    </location>
</feature>
<accession>A0A7J4IQS9</accession>
<dbReference type="AlphaFoldDB" id="A0A7J4IQS9"/>
<feature type="binding site" evidence="8">
    <location>
        <position position="61"/>
    </location>
    <ligand>
        <name>Zn(2+)</name>
        <dbReference type="ChEBI" id="CHEBI:29105"/>
        <label>1</label>
    </ligand>
</feature>
<dbReference type="PANTHER" id="PTHR32481">
    <property type="entry name" value="AMINOPEPTIDASE"/>
    <property type="match status" value="1"/>
</dbReference>
<evidence type="ECO:0000256" key="2">
    <source>
        <dbReference type="ARBA" id="ARBA00022438"/>
    </source>
</evidence>
<dbReference type="Gene3D" id="3.40.630.10">
    <property type="entry name" value="Zn peptidases"/>
    <property type="match status" value="1"/>
</dbReference>
<dbReference type="InterPro" id="IPR008007">
    <property type="entry name" value="Peptidase_M42"/>
</dbReference>
<name>A0A7J4IQS9_9ARCH</name>
<dbReference type="EMBL" id="JAGVWF010000027">
    <property type="protein sequence ID" value="MBS3059189.1"/>
    <property type="molecule type" value="Genomic_DNA"/>
</dbReference>
<comment type="cofactor">
    <cofactor evidence="8">
        <name>a divalent metal cation</name>
        <dbReference type="ChEBI" id="CHEBI:60240"/>
    </cofactor>
    <text evidence="8">Binds 2 divalent metal cations per subunit.</text>
</comment>
<evidence type="ECO:0000256" key="4">
    <source>
        <dbReference type="ARBA" id="ARBA00022723"/>
    </source>
</evidence>
<protein>
    <submittedName>
        <fullName evidence="9">M42 family metallopeptidase</fullName>
    </submittedName>
</protein>
<dbReference type="GO" id="GO:0004177">
    <property type="term" value="F:aminopeptidase activity"/>
    <property type="evidence" value="ECO:0007669"/>
    <property type="project" value="UniProtKB-UniRule"/>
</dbReference>
<dbReference type="Pfam" id="PF05343">
    <property type="entry name" value="Peptidase_M42"/>
    <property type="match status" value="1"/>
</dbReference>
<dbReference type="GO" id="GO:0046872">
    <property type="term" value="F:metal ion binding"/>
    <property type="evidence" value="ECO:0007669"/>
    <property type="project" value="UniProtKB-UniRule"/>
</dbReference>
<evidence type="ECO:0000313" key="11">
    <source>
        <dbReference type="Proteomes" id="UP000577419"/>
    </source>
</evidence>
<evidence type="ECO:0000256" key="6">
    <source>
        <dbReference type="PIRNR" id="PIRNR001123"/>
    </source>
</evidence>
<dbReference type="Proteomes" id="UP000683213">
    <property type="component" value="Unassembled WGS sequence"/>
</dbReference>
<reference evidence="10" key="2">
    <citation type="submission" date="2021-03" db="EMBL/GenBank/DDBJ databases">
        <authorList>
            <person name="Jaffe A."/>
        </authorList>
    </citation>
    <scope>NUCLEOTIDE SEQUENCE</scope>
    <source>
        <strain evidence="10">RIFCSPHIGHO2_01_FULL_GW2011_AR10_43_9</strain>
    </source>
</reference>
<reference evidence="11" key="1">
    <citation type="journal article" date="2020" name="bioRxiv">
        <title>A rank-normalized archaeal taxonomy based on genome phylogeny resolves widespread incomplete and uneven classifications.</title>
        <authorList>
            <person name="Rinke C."/>
            <person name="Chuvochina M."/>
            <person name="Mussig A.J."/>
            <person name="Chaumeil P.-A."/>
            <person name="Waite D.W."/>
            <person name="Whitman W.B."/>
            <person name="Parks D.H."/>
            <person name="Hugenholtz P."/>
        </authorList>
    </citation>
    <scope>NUCLEOTIDE SEQUENCE [LARGE SCALE GENOMIC DNA]</scope>
</reference>
<dbReference type="Gene3D" id="2.40.30.40">
    <property type="entry name" value="Peptidase M42, domain 2"/>
    <property type="match status" value="1"/>
</dbReference>
<dbReference type="GO" id="GO:0006508">
    <property type="term" value="P:proteolysis"/>
    <property type="evidence" value="ECO:0007669"/>
    <property type="project" value="UniProtKB-KW"/>
</dbReference>
<feature type="binding site" evidence="8">
    <location>
        <position position="206"/>
    </location>
    <ligand>
        <name>Zn(2+)</name>
        <dbReference type="ChEBI" id="CHEBI:29105"/>
        <label>2</label>
    </ligand>
</feature>
<keyword evidence="2" id="KW-0031">Aminopeptidase</keyword>
<dbReference type="PIRSF" id="PIRSF001123">
    <property type="entry name" value="PepA_GA"/>
    <property type="match status" value="1"/>
</dbReference>
<dbReference type="InterPro" id="IPR051464">
    <property type="entry name" value="Peptidase_M42_aminopept"/>
</dbReference>
<evidence type="ECO:0000256" key="8">
    <source>
        <dbReference type="PIRSR" id="PIRSR001123-2"/>
    </source>
</evidence>
<sequence length="343" mass="38185">MDVKLLHKLIDAYGISGDEEEVREIIKKEIESFVDELYVDKMGNLIAHKKGAKPRVMLAAHMDEVGLMVKSIDETGKMRMSMIGFIEPASLVGQKVHIKTKPPSKSIDGVITTRELQEAREMEELPKNISELYIDTGLNMEQLKKAGVEIGDYVIPEEKAFFLGSEEFISGKAIDDRVGCYILIDLIKRLKNIKHDLYFVFTVQEEIGLYGAKTSAFFVEPDWAIAVDVTSAKDADKPRTNIVGEGPCLTIKDSEMIANKCINDWLKEIAKKKSIPLQLEVADVGTTDAMNISISRSGVPSTVIGVAVRNLHTTASFASQKDIKHCIELLFELLKKPPKICMV</sequence>
<keyword evidence="5" id="KW-0378">Hydrolase</keyword>
<keyword evidence="4 8" id="KW-0479">Metal-binding</keyword>
<evidence type="ECO:0000313" key="10">
    <source>
        <dbReference type="EMBL" id="MBS3059189.1"/>
    </source>
</evidence>
<evidence type="ECO:0000313" key="9">
    <source>
        <dbReference type="EMBL" id="HIH07863.1"/>
    </source>
</evidence>
<dbReference type="InterPro" id="IPR023367">
    <property type="entry name" value="Peptidase_M42_dom2"/>
</dbReference>
<reference evidence="10" key="3">
    <citation type="submission" date="2021-05" db="EMBL/GenBank/DDBJ databases">
        <title>Protein family content uncovers lineage relationships and bacterial pathway maintenance mechanisms in DPANN archaea.</title>
        <authorList>
            <person name="Castelle C.J."/>
            <person name="Meheust R."/>
            <person name="Jaffe A.L."/>
            <person name="Seitz K."/>
            <person name="Gong X."/>
            <person name="Baker B.J."/>
            <person name="Banfield J.F."/>
        </authorList>
    </citation>
    <scope>NUCLEOTIDE SEQUENCE</scope>
    <source>
        <strain evidence="10">RIFCSPHIGHO2_01_FULL_GW2011_AR10_43_9</strain>
    </source>
</reference>
<comment type="similarity">
    <text evidence="1 6">Belongs to the peptidase M42 family.</text>
</comment>
<feature type="binding site" evidence="8">
    <location>
        <position position="228"/>
    </location>
    <ligand>
        <name>Zn(2+)</name>
        <dbReference type="ChEBI" id="CHEBI:29105"/>
        <label>1</label>
    </ligand>
</feature>
<evidence type="ECO:0000256" key="3">
    <source>
        <dbReference type="ARBA" id="ARBA00022670"/>
    </source>
</evidence>
<dbReference type="EMBL" id="DUFG01000005">
    <property type="protein sequence ID" value="HIH07863.1"/>
    <property type="molecule type" value="Genomic_DNA"/>
</dbReference>
<dbReference type="SUPFAM" id="SSF53187">
    <property type="entry name" value="Zn-dependent exopeptidases"/>
    <property type="match status" value="1"/>
</dbReference>
<dbReference type="Proteomes" id="UP000577419">
    <property type="component" value="Unassembled WGS sequence"/>
</dbReference>
<gene>
    <name evidence="9" type="ORF">HA237_00665</name>
    <name evidence="10" type="ORF">J4224_02050</name>
</gene>